<keyword evidence="4" id="KW-1185">Reference proteome</keyword>
<dbReference type="GO" id="GO:0016788">
    <property type="term" value="F:hydrolase activity, acting on ester bonds"/>
    <property type="evidence" value="ECO:0007669"/>
    <property type="project" value="InterPro"/>
</dbReference>
<dbReference type="AlphaFoldDB" id="A0A5J5EDH4"/>
<dbReference type="InterPro" id="IPR017850">
    <property type="entry name" value="Alkaline_phosphatase_core_sf"/>
</dbReference>
<evidence type="ECO:0000256" key="2">
    <source>
        <dbReference type="SAM" id="SignalP"/>
    </source>
</evidence>
<dbReference type="PANTHER" id="PTHR31956:SF15">
    <property type="entry name" value="ACID PHOSPHATASE PHOA"/>
    <property type="match status" value="1"/>
</dbReference>
<evidence type="ECO:0000256" key="1">
    <source>
        <dbReference type="ARBA" id="ARBA00022801"/>
    </source>
</evidence>
<dbReference type="GO" id="GO:0009395">
    <property type="term" value="P:phospholipid catabolic process"/>
    <property type="evidence" value="ECO:0007669"/>
    <property type="project" value="TreeGrafter"/>
</dbReference>
<sequence length="379" mass="41958">MKFLVLASALAVAIAAEIPSLSPISSVQGKAFNRLVIIWNENTDYDTNLKWLASHGITLSNYFAVTHPSQPNYISSVAGDYFGLNNDDHLEIPANISTIVDLLEAKGISWGSYQEDMPYTGFLDDFPNPVTKANMYVRKHNPLVSFDSVAKNPERLGRIKNTTLFEADLRNRQLPQWLFITPNMTSDGHDTSVTTAGEWTRGFIEPLMQNEYFMNDTLILITFDENHSYTSPNRLFTILMGGAVPNASHGTTDDNYYDHYSEISTVEANWGLSTLGRFDVGANVFSLVANKTGDAVRTHPDISSVYLNESYPGVFNGGKKSSWAPMPMPNNTMEWEGRKVLDSVVKNSQGGSGETYYTTDLVIPDKAHPPVYKKVAGSG</sequence>
<dbReference type="InParanoid" id="A0A5J5EDH4"/>
<keyword evidence="1" id="KW-0378">Hydrolase</keyword>
<proteinExistence type="predicted"/>
<evidence type="ECO:0000313" key="3">
    <source>
        <dbReference type="EMBL" id="KAA8893301.1"/>
    </source>
</evidence>
<evidence type="ECO:0000313" key="4">
    <source>
        <dbReference type="Proteomes" id="UP000326924"/>
    </source>
</evidence>
<gene>
    <name evidence="3" type="ORF">FN846DRAFT_901340</name>
</gene>
<dbReference type="PANTHER" id="PTHR31956">
    <property type="entry name" value="NON-SPECIFIC PHOSPHOLIPASE C4-RELATED"/>
    <property type="match status" value="1"/>
</dbReference>
<organism evidence="3 4">
    <name type="scientific">Sphaerosporella brunnea</name>
    <dbReference type="NCBI Taxonomy" id="1250544"/>
    <lineage>
        <taxon>Eukaryota</taxon>
        <taxon>Fungi</taxon>
        <taxon>Dikarya</taxon>
        <taxon>Ascomycota</taxon>
        <taxon>Pezizomycotina</taxon>
        <taxon>Pezizomycetes</taxon>
        <taxon>Pezizales</taxon>
        <taxon>Pyronemataceae</taxon>
        <taxon>Sphaerosporella</taxon>
    </lineage>
</organism>
<dbReference type="Gene3D" id="3.40.720.10">
    <property type="entry name" value="Alkaline Phosphatase, subunit A"/>
    <property type="match status" value="1"/>
</dbReference>
<name>A0A5J5EDH4_9PEZI</name>
<accession>A0A5J5EDH4</accession>
<dbReference type="InterPro" id="IPR007312">
    <property type="entry name" value="Phosphoesterase"/>
</dbReference>
<dbReference type="FunFam" id="3.40.720.10:FF:000064">
    <property type="entry name" value="Probable acid phosphatase Pho610"/>
    <property type="match status" value="1"/>
</dbReference>
<keyword evidence="2" id="KW-0732">Signal</keyword>
<feature type="chain" id="PRO_5023929863" evidence="2">
    <location>
        <begin position="16"/>
        <end position="379"/>
    </location>
</feature>
<dbReference type="Proteomes" id="UP000326924">
    <property type="component" value="Unassembled WGS sequence"/>
</dbReference>
<protein>
    <submittedName>
        <fullName evidence="3">Phosphoesterase family-domain-containing protein</fullName>
    </submittedName>
</protein>
<feature type="signal peptide" evidence="2">
    <location>
        <begin position="1"/>
        <end position="15"/>
    </location>
</feature>
<dbReference type="EMBL" id="VXIS01000465">
    <property type="protein sequence ID" value="KAA8893301.1"/>
    <property type="molecule type" value="Genomic_DNA"/>
</dbReference>
<dbReference type="OrthoDB" id="5135119at2759"/>
<comment type="caution">
    <text evidence="3">The sequence shown here is derived from an EMBL/GenBank/DDBJ whole genome shotgun (WGS) entry which is preliminary data.</text>
</comment>
<reference evidence="3 4" key="1">
    <citation type="submission" date="2019-09" db="EMBL/GenBank/DDBJ databases">
        <title>Draft genome of the ectomycorrhizal ascomycete Sphaerosporella brunnea.</title>
        <authorList>
            <consortium name="DOE Joint Genome Institute"/>
            <person name="Benucci G.M."/>
            <person name="Marozzi G."/>
            <person name="Antonielli L."/>
            <person name="Sanchez S."/>
            <person name="Marco P."/>
            <person name="Wang X."/>
            <person name="Falini L.B."/>
            <person name="Barry K."/>
            <person name="Haridas S."/>
            <person name="Lipzen A."/>
            <person name="Labutti K."/>
            <person name="Grigoriev I.V."/>
            <person name="Murat C."/>
            <person name="Martin F."/>
            <person name="Albertini E."/>
            <person name="Donnini D."/>
            <person name="Bonito G."/>
        </authorList>
    </citation>
    <scope>NUCLEOTIDE SEQUENCE [LARGE SCALE GENOMIC DNA]</scope>
    <source>
        <strain evidence="3 4">Sb_GMNB300</strain>
    </source>
</reference>
<dbReference type="Pfam" id="PF04185">
    <property type="entry name" value="Phosphoesterase"/>
    <property type="match status" value="1"/>
</dbReference>